<dbReference type="KEGG" id="sfc:Spiaf_2643"/>
<evidence type="ECO:0000259" key="11">
    <source>
        <dbReference type="PROSITE" id="PS51671"/>
    </source>
</evidence>
<keyword evidence="7" id="KW-0456">Lyase</keyword>
<evidence type="ECO:0000256" key="8">
    <source>
        <dbReference type="ARBA" id="ARBA00047848"/>
    </source>
</evidence>
<feature type="domain" description="ACT" evidence="11">
    <location>
        <begin position="546"/>
        <end position="623"/>
    </location>
</feature>
<keyword evidence="4" id="KW-0808">Transferase</keyword>
<keyword evidence="13" id="KW-1185">Reference proteome</keyword>
<dbReference type="EC" id="4.2.1.51" evidence="2"/>
<gene>
    <name evidence="12" type="ordered locus">Spiaf_2643</name>
</gene>
<dbReference type="Gene3D" id="3.20.20.70">
    <property type="entry name" value="Aldolase class I"/>
    <property type="match status" value="1"/>
</dbReference>
<dbReference type="InterPro" id="IPR002912">
    <property type="entry name" value="ACT_dom"/>
</dbReference>
<sequence>MILVINHIASAEFRAALEREVSLRGGLFSPLPGTTATGVVYGLSPEAARHIQDLDGVTESALLDTAVAQTAEDAVCSCGGVSIGGGRISPIIRVSGSTEQMTAALTAARDAGAVLGWISCGRPGLLETLPTPTELEGLRAAAAMGVIVPVGSADSVAAFAGAAAGLHVPYWHMQNEPLLAAVGAEKLPVFLSRHPGATLQEWLAAAEQIKRNGNSHIVLVEEGEHAPTPSGRGIDIVAIAHLFNTVDWPLLVAPGAFGLHGAQLGRIALGVIAAGADGIVIDAAASDNQQLSAVIEQFQRMVLDIEVLEVPLERELVRPPSRYNLPTTDTSAMNQKSPRSGSNPAAAAASGLDMVAFQGERGAYSEAAMRRYFGESEAEPLPCASFHDVFVSVLNHRVRYGIIPLENSLAGSVHENYDHFLQFRDIKIIGEVQIRIEHALIVPPGSRLEQIRRVYSHPQGLAQCSRFLQQFPAWERIPFYDTAGSVQHIAEAGDPSQAAIAGAAAAEVYGMAVVREGIENNPLNFTRFAVIARADEQEPAEASKASMVFSTPDTPGALLRCMSILAQHGLNLKKIESRPIFGKPWQYRFYVDVEVAPGGEQLAAALAALPQEAEDVRLIGRYPVRV</sequence>
<name>H9UMC6_SPIAZ</name>
<dbReference type="UniPathway" id="UPA00121">
    <property type="reaction ID" value="UER00345"/>
</dbReference>
<feature type="domain" description="Prephenate dehydratase" evidence="10">
    <location>
        <begin position="354"/>
        <end position="533"/>
    </location>
</feature>
<dbReference type="PANTHER" id="PTHR21022">
    <property type="entry name" value="PREPHENATE DEHYDRATASE P PROTEIN"/>
    <property type="match status" value="1"/>
</dbReference>
<keyword evidence="3" id="KW-0028">Amino-acid biosynthesis</keyword>
<dbReference type="GO" id="GO:0016740">
    <property type="term" value="F:transferase activity"/>
    <property type="evidence" value="ECO:0007669"/>
    <property type="project" value="UniProtKB-KW"/>
</dbReference>
<dbReference type="InterPro" id="IPR013785">
    <property type="entry name" value="Aldolase_TIM"/>
</dbReference>
<proteinExistence type="predicted"/>
<dbReference type="Gene3D" id="3.40.190.10">
    <property type="entry name" value="Periplasmic binding protein-like II"/>
    <property type="match status" value="2"/>
</dbReference>
<dbReference type="PROSITE" id="PS51171">
    <property type="entry name" value="PREPHENATE_DEHYDR_3"/>
    <property type="match status" value="1"/>
</dbReference>
<keyword evidence="6" id="KW-0584">Phenylalanine biosynthesis</keyword>
<dbReference type="SUPFAM" id="SSF53850">
    <property type="entry name" value="Periplasmic binding protein-like II"/>
    <property type="match status" value="1"/>
</dbReference>
<dbReference type="PANTHER" id="PTHR21022:SF19">
    <property type="entry name" value="PREPHENATE DEHYDRATASE-RELATED"/>
    <property type="match status" value="1"/>
</dbReference>
<dbReference type="GO" id="GO:0004664">
    <property type="term" value="F:prephenate dehydratase activity"/>
    <property type="evidence" value="ECO:0007669"/>
    <property type="project" value="UniProtKB-EC"/>
</dbReference>
<organism evidence="12 13">
    <name type="scientific">Spirochaeta africana (strain ATCC 700263 / DSM 8902 / Z-7692)</name>
    <dbReference type="NCBI Taxonomy" id="889378"/>
    <lineage>
        <taxon>Bacteria</taxon>
        <taxon>Pseudomonadati</taxon>
        <taxon>Spirochaetota</taxon>
        <taxon>Spirochaetia</taxon>
        <taxon>Spirochaetales</taxon>
        <taxon>Spirochaetaceae</taxon>
        <taxon>Spirochaeta</taxon>
    </lineage>
</organism>
<dbReference type="CDD" id="cd04905">
    <property type="entry name" value="ACT_CM-PDT"/>
    <property type="match status" value="1"/>
</dbReference>
<evidence type="ECO:0000256" key="9">
    <source>
        <dbReference type="SAM" id="MobiDB-lite"/>
    </source>
</evidence>
<evidence type="ECO:0000256" key="6">
    <source>
        <dbReference type="ARBA" id="ARBA00023222"/>
    </source>
</evidence>
<dbReference type="SUPFAM" id="SSF55021">
    <property type="entry name" value="ACT-like"/>
    <property type="match status" value="1"/>
</dbReference>
<dbReference type="GO" id="GO:0005737">
    <property type="term" value="C:cytoplasm"/>
    <property type="evidence" value="ECO:0007669"/>
    <property type="project" value="TreeGrafter"/>
</dbReference>
<dbReference type="CDD" id="cd13631">
    <property type="entry name" value="PBP2_Ct-PDT_like"/>
    <property type="match status" value="1"/>
</dbReference>
<dbReference type="PATRIC" id="fig|889378.3.peg.2617"/>
<feature type="region of interest" description="Disordered" evidence="9">
    <location>
        <begin position="321"/>
        <end position="346"/>
    </location>
</feature>
<dbReference type="PROSITE" id="PS51671">
    <property type="entry name" value="ACT"/>
    <property type="match status" value="1"/>
</dbReference>
<dbReference type="Gene3D" id="3.30.70.260">
    <property type="match status" value="1"/>
</dbReference>
<dbReference type="Pfam" id="PF00800">
    <property type="entry name" value="PDT"/>
    <property type="match status" value="1"/>
</dbReference>
<evidence type="ECO:0000256" key="1">
    <source>
        <dbReference type="ARBA" id="ARBA00004741"/>
    </source>
</evidence>
<dbReference type="InterPro" id="IPR045865">
    <property type="entry name" value="ACT-like_dom_sf"/>
</dbReference>
<evidence type="ECO:0000256" key="7">
    <source>
        <dbReference type="ARBA" id="ARBA00023239"/>
    </source>
</evidence>
<evidence type="ECO:0000256" key="4">
    <source>
        <dbReference type="ARBA" id="ARBA00022679"/>
    </source>
</evidence>
<evidence type="ECO:0000256" key="2">
    <source>
        <dbReference type="ARBA" id="ARBA00013147"/>
    </source>
</evidence>
<comment type="pathway">
    <text evidence="1">Amino-acid biosynthesis; L-phenylalanine biosynthesis; phenylpyruvate from prephenate: step 1/1.</text>
</comment>
<dbReference type="InterPro" id="IPR006218">
    <property type="entry name" value="DAHP1/KDSA"/>
</dbReference>
<evidence type="ECO:0000256" key="5">
    <source>
        <dbReference type="ARBA" id="ARBA00023141"/>
    </source>
</evidence>
<evidence type="ECO:0000256" key="3">
    <source>
        <dbReference type="ARBA" id="ARBA00022605"/>
    </source>
</evidence>
<dbReference type="Pfam" id="PF00793">
    <property type="entry name" value="DAHP_synth_1"/>
    <property type="match status" value="1"/>
</dbReference>
<evidence type="ECO:0000313" key="12">
    <source>
        <dbReference type="EMBL" id="AFG38669.1"/>
    </source>
</evidence>
<accession>H9UMC6</accession>
<comment type="catalytic activity">
    <reaction evidence="8">
        <text>prephenate + H(+) = 3-phenylpyruvate + CO2 + H2O</text>
        <dbReference type="Rhea" id="RHEA:21648"/>
        <dbReference type="ChEBI" id="CHEBI:15377"/>
        <dbReference type="ChEBI" id="CHEBI:15378"/>
        <dbReference type="ChEBI" id="CHEBI:16526"/>
        <dbReference type="ChEBI" id="CHEBI:18005"/>
        <dbReference type="ChEBI" id="CHEBI:29934"/>
        <dbReference type="EC" id="4.2.1.51"/>
    </reaction>
</comment>
<dbReference type="OrthoDB" id="9780456at2"/>
<dbReference type="eggNOG" id="COG0077">
    <property type="taxonomic scope" value="Bacteria"/>
</dbReference>
<dbReference type="AlphaFoldDB" id="H9UMC6"/>
<dbReference type="NCBIfam" id="NF008865">
    <property type="entry name" value="PRK11898.1"/>
    <property type="match status" value="1"/>
</dbReference>
<reference evidence="13" key="1">
    <citation type="journal article" date="2013" name="Stand. Genomic Sci.">
        <title>Complete genome sequence of the halophilic bacterium Spirochaeta africana type strain (Z-7692(T)) from the alkaline Lake Magadi in the East African Rift.</title>
        <authorList>
            <person name="Liolos K."/>
            <person name="Abt B."/>
            <person name="Scheuner C."/>
            <person name="Teshima H."/>
            <person name="Held B."/>
            <person name="Lapidus A."/>
            <person name="Nolan M."/>
            <person name="Lucas S."/>
            <person name="Deshpande S."/>
            <person name="Cheng J.F."/>
            <person name="Tapia R."/>
            <person name="Goodwin L.A."/>
            <person name="Pitluck S."/>
            <person name="Pagani I."/>
            <person name="Ivanova N."/>
            <person name="Mavromatis K."/>
            <person name="Mikhailova N."/>
            <person name="Huntemann M."/>
            <person name="Pati A."/>
            <person name="Chen A."/>
            <person name="Palaniappan K."/>
            <person name="Land M."/>
            <person name="Rohde M."/>
            <person name="Tindall B.J."/>
            <person name="Detter J.C."/>
            <person name="Goker M."/>
            <person name="Bristow J."/>
            <person name="Eisen J.A."/>
            <person name="Markowitz V."/>
            <person name="Hugenholtz P."/>
            <person name="Woyke T."/>
            <person name="Klenk H.P."/>
            <person name="Kyrpides N.C."/>
        </authorList>
    </citation>
    <scope>NUCLEOTIDE SEQUENCE</scope>
    <source>
        <strain evidence="13">ATCC 700263 / DSM 8902 / Z-7692</strain>
    </source>
</reference>
<dbReference type="Proteomes" id="UP000007383">
    <property type="component" value="Chromosome"/>
</dbReference>
<dbReference type="SUPFAM" id="SSF51569">
    <property type="entry name" value="Aldolase"/>
    <property type="match status" value="1"/>
</dbReference>
<dbReference type="HOGENOM" id="CLU_028336_0_0_12"/>
<evidence type="ECO:0000259" key="10">
    <source>
        <dbReference type="PROSITE" id="PS51171"/>
    </source>
</evidence>
<evidence type="ECO:0000313" key="13">
    <source>
        <dbReference type="Proteomes" id="UP000007383"/>
    </source>
</evidence>
<dbReference type="Pfam" id="PF01842">
    <property type="entry name" value="ACT"/>
    <property type="match status" value="1"/>
</dbReference>
<feature type="compositionally biased region" description="Polar residues" evidence="9">
    <location>
        <begin position="324"/>
        <end position="343"/>
    </location>
</feature>
<dbReference type="RefSeq" id="WP_014456651.1">
    <property type="nucleotide sequence ID" value="NC_017098.1"/>
</dbReference>
<dbReference type="EMBL" id="CP003282">
    <property type="protein sequence ID" value="AFG38669.1"/>
    <property type="molecule type" value="Genomic_DNA"/>
</dbReference>
<dbReference type="GO" id="GO:0009094">
    <property type="term" value="P:L-phenylalanine biosynthetic process"/>
    <property type="evidence" value="ECO:0007669"/>
    <property type="project" value="UniProtKB-UniPathway"/>
</dbReference>
<dbReference type="InterPro" id="IPR001086">
    <property type="entry name" value="Preph_deHydtase"/>
</dbReference>
<keyword evidence="5" id="KW-0057">Aromatic amino acid biosynthesis</keyword>
<protein>
    <recommendedName>
        <fullName evidence="2">prephenate dehydratase</fullName>
        <ecNumber evidence="2">4.2.1.51</ecNumber>
    </recommendedName>
</protein>
<dbReference type="STRING" id="889378.Spiaf_2643"/>